<dbReference type="Gene3D" id="1.20.1740.10">
    <property type="entry name" value="Amino acid/polyamine transporter I"/>
    <property type="match status" value="1"/>
</dbReference>
<keyword evidence="5 9" id="KW-0812">Transmembrane</keyword>
<dbReference type="FunFam" id="1.20.1740.10:FF:000003">
    <property type="entry name" value="Y+L amino acid transporter 1 isoform X1"/>
    <property type="match status" value="1"/>
</dbReference>
<feature type="compositionally biased region" description="Pro residues" evidence="8">
    <location>
        <begin position="2160"/>
        <end position="2172"/>
    </location>
</feature>
<dbReference type="InterPro" id="IPR002293">
    <property type="entry name" value="AA/rel_permease1"/>
</dbReference>
<dbReference type="PANTHER" id="PTHR11785">
    <property type="entry name" value="AMINO ACID TRANSPORTER"/>
    <property type="match status" value="1"/>
</dbReference>
<reference evidence="11" key="1">
    <citation type="submission" date="2016-11" db="UniProtKB">
        <authorList>
            <consortium name="WormBaseParasite"/>
        </authorList>
    </citation>
    <scope>IDENTIFICATION</scope>
</reference>
<feature type="transmembrane region" description="Helical" evidence="9">
    <location>
        <begin position="54"/>
        <end position="78"/>
    </location>
</feature>
<accession>A0A1I8JBQ8</accession>
<evidence type="ECO:0000256" key="2">
    <source>
        <dbReference type="ARBA" id="ARBA00007040"/>
    </source>
</evidence>
<feature type="transmembrane region" description="Helical" evidence="9">
    <location>
        <begin position="1156"/>
        <end position="1179"/>
    </location>
</feature>
<organism evidence="10 11">
    <name type="scientific">Macrostomum lignano</name>
    <dbReference type="NCBI Taxonomy" id="282301"/>
    <lineage>
        <taxon>Eukaryota</taxon>
        <taxon>Metazoa</taxon>
        <taxon>Spiralia</taxon>
        <taxon>Lophotrochozoa</taxon>
        <taxon>Platyhelminthes</taxon>
        <taxon>Rhabditophora</taxon>
        <taxon>Macrostomorpha</taxon>
        <taxon>Macrostomida</taxon>
        <taxon>Macrostomidae</taxon>
        <taxon>Macrostomum</taxon>
    </lineage>
</organism>
<feature type="transmembrane region" description="Helical" evidence="9">
    <location>
        <begin position="1360"/>
        <end position="1378"/>
    </location>
</feature>
<comment type="similarity">
    <text evidence="2">Belongs to the amino acid-polyamine-organocation (APC) superfamily. L-type amino acid transporter (LAT) (TC 2.A.3.8) family.</text>
</comment>
<feature type="transmembrane region" description="Helical" evidence="9">
    <location>
        <begin position="1233"/>
        <end position="1256"/>
    </location>
</feature>
<keyword evidence="4" id="KW-1003">Cell membrane</keyword>
<keyword evidence="10" id="KW-1185">Reference proteome</keyword>
<feature type="compositionally biased region" description="Low complexity" evidence="8">
    <location>
        <begin position="733"/>
        <end position="755"/>
    </location>
</feature>
<keyword evidence="3" id="KW-0813">Transport</keyword>
<dbReference type="PANTHER" id="PTHR11785:SF528">
    <property type="entry name" value="AMINO ACID TRANSPORTER PROTEIN JHI-21"/>
    <property type="match status" value="1"/>
</dbReference>
<feature type="transmembrane region" description="Helical" evidence="9">
    <location>
        <begin position="1042"/>
        <end position="1066"/>
    </location>
</feature>
<dbReference type="GO" id="GO:0005886">
    <property type="term" value="C:plasma membrane"/>
    <property type="evidence" value="ECO:0007669"/>
    <property type="project" value="UniProtKB-SubCell"/>
</dbReference>
<feature type="compositionally biased region" description="Basic and acidic residues" evidence="8">
    <location>
        <begin position="1813"/>
        <end position="1823"/>
    </location>
</feature>
<feature type="transmembrane region" description="Helical" evidence="9">
    <location>
        <begin position="1276"/>
        <end position="1296"/>
    </location>
</feature>
<evidence type="ECO:0000313" key="11">
    <source>
        <dbReference type="WBParaSite" id="maker-uti_cns_0046823-snap-gene-0.5-mRNA-1"/>
    </source>
</evidence>
<feature type="region of interest" description="Disordered" evidence="8">
    <location>
        <begin position="2123"/>
        <end position="2181"/>
    </location>
</feature>
<evidence type="ECO:0000256" key="4">
    <source>
        <dbReference type="ARBA" id="ARBA00022475"/>
    </source>
</evidence>
<sequence length="3301" mass="359667">MRVALDTRKCSPHSSMLLAADGDCADGDCAMRRSLTQTTMPGRRGGPRRWRSRAAGILLAPVFVAAAAAAAAAVAGLASPPLVVGSSTTLPFSILPPLLASLSTTERRLMPSSWSAKAPTSADRRTNSAGLRRSRKASLERAARSFTAFSWQIEASGVKVQLPHLIHQCELLASAATGAAASRLLLHSRLHTAAHHQSGDQLGLDHLANKFAQLNQLRVQMPAAVKAAQLLAKRLLGAVHEVQGAAVVSGRQQLLYGRLSSPHAKQQFKPFQSGNAIAPATPTAQHQYQALAKLPHRLHSAVQSGSNVVLAGGRLEQGVRLARHLTSYGFFYDVQLLGQTRDPDLREDLLLPNVELGLEEQALDLRQPGCHRGSRRRSRCGSRSLVRPSSDFGWPGHLGQVALEIPASNDWQQRRRRRLRPFKRVAPGAAEHVRGLAMAARIVQHGWQVHHRVQRGPPLAGRDAVAHLAISVHAVRHTAAASGSAACGVVPQHVQLVVPLADALHWLVAADGVRAVATQPTALSLLMHSRQCAATDQVTAVQSESAAAWLSLANLGGQQLFGDKSGHPKLLVWPGQQRHRRLACDLVRLHHAGQGVEMRLAPLDERRRHPDQRALAEAAVARIPPVFEPGIGIDSPPSRSHLLNSADNNVANFAGVARPARQDAEQLVHNLPSSLLVLILIIFIIVLGVVVILFLSTTGSKGGVAAAGFNCTAQGAVARWVKWLLAKASPDCGGSSSATGIGASRTRRSTSSGSREAPNSLLHILIALRIEAQLGGDSAGHDFFQKVFIAFYHNSWAARLQCIILISAMKAIRCFCFCYFTTVSSCQWLAARCAPPPHTTPPRAAATRRAAAARRAATSPIRPRTPSTKTAIGCNRAWLLLLEQKALLAAKRRLGLDSDTDESEINNSADLDSEDEANLEQEEDKIVVQQEEWNINIQPTSLRFARNSNVLACKFVNKKQSGTKIVYVIDTSGQAGSMSNQRLAKFQNNNGGPAVEEKSAPTRIELRKEIGVVQGMAIIIGFVIGSGIFVSPKGILQESGSVGFSFVMWTLAGVYSGFGALCYAELGTTIPRSGGEYIYVLQVFGPLPAFLVLWIAFIVTGCVTMAANSLLFAKYCLTPLYPGCPVPEYLTRLTAFLSVSLLTAVNCLKVKWATKLAVVMSLSKVCALLVVTGVGMYWLSRGSTENFENSFEGSDYTAGFVSAFYQGFWAYSGWNCLNFLTEEMKRPSRSLPLAITLSLSLITAIYITVNVAYLAVLSPERLVASHAVAVTFAERSMGAFALAMPLLVAMSIFGSLNGEILGMSRVAFTAANEGHFPSVLGMVQASRLTPVPAVLAMFVCSVVYQQVFTNKLDYLIELTGFSYMAIILMALGCLLVLRFRQPELHRPFRLPLAVPVAMFLVTAGICVFTLIKSPAESIMSLLIMLSGVPLFCVGLLCRAKPDCPLSTGMEKPAQKQDPMHLSLLPILLILLSLCNSETSADTSQRQSHQSGPPPVQLGDIRLLQLRQLLAPELAESAFAVGCTATNLSASWAEVSPLFIGQLVEPGFVKGRWPLQLNVSFRVRLTLRLSSCAGVTDALPAAANQSVPTSTLLTEAAGSETRLRQRTQLLACGCVILAINRLRKRLQQWEESECEAQSPHAHPVHRPYVWARPSLHSLKRPSSVRAAVPRRSQLASTTTAADCLDCALQPGLEVCDHSHAPFVRAASGACSVSSSTSCTGCGQYELGSDDVACQLELPMAQQFAGTGQAVAAIECRIGDSLVADLEGGAQQTCCSSDSVNVQVSALYNRMVSISIRTTPPSGGQVGPRTAGRTSRNERQPRQVHSDGSQVLSNVRHQTAEVDELLTARKPRHLFVSASAENCSLGVVRHAEHDGLLRVDHQADARHNAHQPVQLALGALDGRGQQGEIVGEAKHAEPPLRGQRLALARQAAHGVRRAVRSGAEAKQPGEGAPKVGVEHRVDDGIQRRVDIAEPDEQSEQALLRRVAPRTGQRAQRSALPAKRNLLSGPRVLLHRCRGRGRFMPARGQQLNGEARLPPRRHLQTLLMAAGAGQAASSADYGEASGLRLGLRLRRFRCRIRAQLHGRRTQPLTAQIFIVISFIVFFLIFFYRFLWLSNLRGGPRLSAQQPRLSAPTAPTLRPNSPTLRPNGPDSPPQLYAPTPRLPPFSPAPQPDSPGAAPEAWAWRSPEKTCSQLTQPPADVAAAVAPDADVQAGNYSRRQVETAKRAKHDVAAIAWQLAELLRVVLHRPAASPAEQRAEADGSAQAECCPNHHEHSAARLSMLAVQKKMSDIVNTVHTNLGSSQTSSVRKVFTWSGCTSRPTAMSAQARLTMRKFCACRSALEVNTARMTRVLPITVSRMTASIKGTAKAHSTALPAPMPSISCDPLRAAGERPSRLAAVEKLMATSVSLCQPFNELSACPASRAEQSRQSRAEQSRAEQSRAEQSRAENRLARPKLVRLSLATVHWRHRWFRIRKVLNHGARKLLRQLRLRFSPLRRPRRTRPAGPLIRVRQPQAAVRLVRRGYQRRVLAVLHHELGRNRRKSRTHPQPDWIAHLLSHVVERHYLRPRLESILDDPHQPFCLTVRGRMVRWSVQLLAPDAAQPLGHFLRLELRRIVRHQRPRHSVPGKYRSQNPQDTVRSSVWHLNRLRPPGVSILRCRTGRVSEHCWQRSTKLRTSRSRPGHQNSLEMCALVLSALGCTSSCATSRMRLRRTGGGTILVPWITRPSSTDSASRHALYGLSTCDTWPHRPVLILCCSRFINAHILRAEQIPAEQPELLLAFDDGQLRRSEAAIRAASLHQALQDAELLHHVPVASIRDLGDFSGGLPSSSQIFLEINLREVASLPALVTGDLQGPAVCRSAMLRLAAALAALASTGSGPHHLSRVDAVGTSRILFWHLLASGRCLMHRRVSFSLAGGSQWPERKFAHHLKLLHVLGDLAHRELCGDFALENLAPDLLVAETGDEAHFDQLLSWINILALQLLEFAHHRLLLKSGSEAGNRLAVSLAHGHESRSLGNQQPLLGLQKPHEALLDFRPLHLRERFGRDQLLHFDELCHAKAAKEGIGQRQIAGCSRDVQRALVDRLEYAALDPSTFLPRKAMTLIRASSSNSSHRSEDAANVRGQVLQLVGPALLRQRAETLRVGWSKSKGEKVFQGRAERSARPNERFVQRLVCLGGSVQEVRVRLEPALHHRLQEGVHRHWPRGRHEASRVDATSAEVQAFAESPIRRGGHSSKPQAGFVLQQAPNDVRHVLGDMPSAVDADAGSRLLRLPRLGLSARSALSGRLGSMKPHLPSRTSWDTVT</sequence>
<feature type="compositionally biased region" description="Polar residues" evidence="8">
    <location>
        <begin position="1824"/>
        <end position="1833"/>
    </location>
</feature>
<feature type="transmembrane region" description="Helical" evidence="9">
    <location>
        <begin position="1129"/>
        <end position="1149"/>
    </location>
</feature>
<dbReference type="GO" id="GO:0015179">
    <property type="term" value="F:L-amino acid transmembrane transporter activity"/>
    <property type="evidence" value="ECO:0007669"/>
    <property type="project" value="TreeGrafter"/>
</dbReference>
<comment type="subcellular location">
    <subcellularLocation>
        <location evidence="1">Cell membrane</location>
        <topology evidence="1">Multi-pass membrane protein</topology>
    </subcellularLocation>
</comment>
<dbReference type="WBParaSite" id="maker-uti_cns_0046823-snap-gene-0.5-mRNA-1">
    <property type="protein sequence ID" value="maker-uti_cns_0046823-snap-gene-0.5-mRNA-1"/>
    <property type="gene ID" value="maker-uti_cns_0046823-snap-gene-0.5"/>
</dbReference>
<feature type="transmembrane region" description="Helical" evidence="9">
    <location>
        <begin position="2089"/>
        <end position="2111"/>
    </location>
</feature>
<dbReference type="InterPro" id="IPR050598">
    <property type="entry name" value="AminoAcid_Transporter"/>
</dbReference>
<evidence type="ECO:0000256" key="6">
    <source>
        <dbReference type="ARBA" id="ARBA00022989"/>
    </source>
</evidence>
<evidence type="ECO:0000256" key="8">
    <source>
        <dbReference type="SAM" id="MobiDB-lite"/>
    </source>
</evidence>
<evidence type="ECO:0000313" key="10">
    <source>
        <dbReference type="Proteomes" id="UP000095280"/>
    </source>
</evidence>
<keyword evidence="6 9" id="KW-1133">Transmembrane helix</keyword>
<evidence type="ECO:0000256" key="5">
    <source>
        <dbReference type="ARBA" id="ARBA00022692"/>
    </source>
</evidence>
<feature type="transmembrane region" description="Helical" evidence="9">
    <location>
        <begin position="1078"/>
        <end position="1109"/>
    </location>
</feature>
<feature type="region of interest" description="Disordered" evidence="8">
    <location>
        <begin position="729"/>
        <end position="756"/>
    </location>
</feature>
<dbReference type="Proteomes" id="UP000095280">
    <property type="component" value="Unplaced"/>
</dbReference>
<evidence type="ECO:0000256" key="1">
    <source>
        <dbReference type="ARBA" id="ARBA00004651"/>
    </source>
</evidence>
<feature type="transmembrane region" description="Helical" evidence="9">
    <location>
        <begin position="1199"/>
        <end position="1221"/>
    </location>
</feature>
<proteinExistence type="inferred from homology"/>
<feature type="transmembrane region" description="Helical" evidence="9">
    <location>
        <begin position="1328"/>
        <end position="1348"/>
    </location>
</feature>
<dbReference type="Pfam" id="PF13520">
    <property type="entry name" value="AA_permease_2"/>
    <property type="match status" value="1"/>
</dbReference>
<feature type="compositionally biased region" description="Basic and acidic residues" evidence="8">
    <location>
        <begin position="2425"/>
        <end position="2449"/>
    </location>
</feature>
<feature type="transmembrane region" description="Helical" evidence="9">
    <location>
        <begin position="1417"/>
        <end position="1437"/>
    </location>
</feature>
<feature type="region of interest" description="Disordered" evidence="8">
    <location>
        <begin position="2421"/>
        <end position="2449"/>
    </location>
</feature>
<name>A0A1I8JBQ8_9PLAT</name>
<keyword evidence="7 9" id="KW-0472">Membrane</keyword>
<feature type="region of interest" description="Disordered" evidence="8">
    <location>
        <begin position="110"/>
        <end position="135"/>
    </location>
</feature>
<feature type="transmembrane region" description="Helical" evidence="9">
    <location>
        <begin position="1390"/>
        <end position="1411"/>
    </location>
</feature>
<evidence type="ECO:0000256" key="3">
    <source>
        <dbReference type="ARBA" id="ARBA00022448"/>
    </source>
</evidence>
<feature type="transmembrane region" description="Helical" evidence="9">
    <location>
        <begin position="675"/>
        <end position="695"/>
    </location>
</feature>
<protein>
    <submittedName>
        <fullName evidence="11">AAA domain-containing protein</fullName>
    </submittedName>
</protein>
<feature type="region of interest" description="Disordered" evidence="8">
    <location>
        <begin position="1794"/>
        <end position="1833"/>
    </location>
</feature>
<evidence type="ECO:0000256" key="9">
    <source>
        <dbReference type="SAM" id="Phobius"/>
    </source>
</evidence>
<evidence type="ECO:0000256" key="7">
    <source>
        <dbReference type="ARBA" id="ARBA00023136"/>
    </source>
</evidence>
<feature type="transmembrane region" description="Helical" evidence="9">
    <location>
        <begin position="1010"/>
        <end position="1030"/>
    </location>
</feature>